<evidence type="ECO:0000313" key="2">
    <source>
        <dbReference type="EMBL" id="GAA4970145.1"/>
    </source>
</evidence>
<dbReference type="EMBL" id="BAABHS010000013">
    <property type="protein sequence ID" value="GAA4970145.1"/>
    <property type="molecule type" value="Genomic_DNA"/>
</dbReference>
<keyword evidence="3" id="KW-1185">Reference proteome</keyword>
<sequence>MSAEIPSTPGGGPAPRTSIGQWIARIIAIIVLIPLRLLWEGVKLVCRILLAALVFFWMRLMRPVGRFLHRWVLRPLWIVLKDFLWGWLLRHLLWGLILTPIVAFVVDWILKPVRKAVEEFLWHRVLVPAGRWLWRWVLKPIAKVVLCAVVFVLNWCVVWPLRLLWRWILHPLWRALKATLRYGWRVATAIVRVTVVIPCRAVYRTVLRPVLHALGVVWHYAVARPARWLNTRVLRPMNRFAADIWNGILGR</sequence>
<feature type="transmembrane region" description="Helical" evidence="1">
    <location>
        <begin position="44"/>
        <end position="64"/>
    </location>
</feature>
<keyword evidence="1" id="KW-0472">Membrane</keyword>
<feature type="transmembrane region" description="Helical" evidence="1">
    <location>
        <begin position="141"/>
        <end position="162"/>
    </location>
</feature>
<proteinExistence type="predicted"/>
<feature type="transmembrane region" description="Helical" evidence="1">
    <location>
        <begin position="22"/>
        <end position="39"/>
    </location>
</feature>
<feature type="transmembrane region" description="Helical" evidence="1">
    <location>
        <begin position="84"/>
        <end position="110"/>
    </location>
</feature>
<organism evidence="2 3">
    <name type="scientific">Yinghuangia aomiensis</name>
    <dbReference type="NCBI Taxonomy" id="676205"/>
    <lineage>
        <taxon>Bacteria</taxon>
        <taxon>Bacillati</taxon>
        <taxon>Actinomycetota</taxon>
        <taxon>Actinomycetes</taxon>
        <taxon>Kitasatosporales</taxon>
        <taxon>Streptomycetaceae</taxon>
        <taxon>Yinghuangia</taxon>
    </lineage>
</organism>
<comment type="caution">
    <text evidence="2">The sequence shown here is derived from an EMBL/GenBank/DDBJ whole genome shotgun (WGS) entry which is preliminary data.</text>
</comment>
<accession>A0ABP9HG08</accession>
<name>A0ABP9HG08_9ACTN</name>
<reference evidence="3" key="1">
    <citation type="journal article" date="2019" name="Int. J. Syst. Evol. Microbiol.">
        <title>The Global Catalogue of Microorganisms (GCM) 10K type strain sequencing project: providing services to taxonomists for standard genome sequencing and annotation.</title>
        <authorList>
            <consortium name="The Broad Institute Genomics Platform"/>
            <consortium name="The Broad Institute Genome Sequencing Center for Infectious Disease"/>
            <person name="Wu L."/>
            <person name="Ma J."/>
        </authorList>
    </citation>
    <scope>NUCLEOTIDE SEQUENCE [LARGE SCALE GENOMIC DNA]</scope>
    <source>
        <strain evidence="3">JCM 17986</strain>
    </source>
</reference>
<keyword evidence="1" id="KW-1133">Transmembrane helix</keyword>
<dbReference type="RefSeq" id="WP_345676878.1">
    <property type="nucleotide sequence ID" value="NZ_BAABHS010000013.1"/>
</dbReference>
<evidence type="ECO:0000256" key="1">
    <source>
        <dbReference type="SAM" id="Phobius"/>
    </source>
</evidence>
<dbReference type="Proteomes" id="UP001500466">
    <property type="component" value="Unassembled WGS sequence"/>
</dbReference>
<keyword evidence="1" id="KW-0812">Transmembrane</keyword>
<evidence type="ECO:0000313" key="3">
    <source>
        <dbReference type="Proteomes" id="UP001500466"/>
    </source>
</evidence>
<feature type="transmembrane region" description="Helical" evidence="1">
    <location>
        <begin position="182"/>
        <end position="203"/>
    </location>
</feature>
<gene>
    <name evidence="2" type="ORF">GCM10023205_39520</name>
</gene>
<protein>
    <submittedName>
        <fullName evidence="2">Uncharacterized protein</fullName>
    </submittedName>
</protein>